<comment type="caution">
    <text evidence="1">The sequence shown here is derived from an EMBL/GenBank/DDBJ whole genome shotgun (WGS) entry which is preliminary data.</text>
</comment>
<dbReference type="InterPro" id="IPR005358">
    <property type="entry name" value="Puta_zinc/iron-chelating_dom"/>
</dbReference>
<evidence type="ECO:0008006" key="5">
    <source>
        <dbReference type="Google" id="ProtNLM"/>
    </source>
</evidence>
<organism evidence="1 4">
    <name type="scientific">Peronospora belbahrii</name>
    <dbReference type="NCBI Taxonomy" id="622444"/>
    <lineage>
        <taxon>Eukaryota</taxon>
        <taxon>Sar</taxon>
        <taxon>Stramenopiles</taxon>
        <taxon>Oomycota</taxon>
        <taxon>Peronosporomycetes</taxon>
        <taxon>Peronosporales</taxon>
        <taxon>Peronosporaceae</taxon>
        <taxon>Peronospora</taxon>
    </lineage>
</organism>
<sequence>MKQIVRRIQNWSLSRKEVRLHFRCTKCGKCCTGTGGRVRVNEQEIQELAVATNLPLTELKQGYTSIIQVEDANGHKKTQQVLKQTPDDRQCIFLEGSKCSVYNNRPTQCRTFPWWPQHLVSDYDWHVTANKCEGIRMFQQGDEQKDSIGYSFDDVIPEMILHDIHQSGENFTYDQLQQMLWDLQEVDPKFMEQYKAELFQKFSRRIVFSNKEVTVLDNFVDSIATRSLVFNNRMHLIQSEIAICETSNANTDAEPEFDRTTLAFDVHRALCMPLAWLLQRDANIRPLRASVLGAGACILPLFLLEHLSPQELGWLDAVEPSSQVNIIAQHFFGVKAAIQRDERLLIHEKTGEDFLVEQKDVAFDLLVLDVEAGESFAGVQAPPIAMLEPSFLYETVRVLAPHGILAINVITESKRVLDDVETKLAHVFTRGLRLSLPANTTFFLFNDKRDDSTPLAVNEFIRLVRESSFQTQHAQTSALLETCHLTAWVSKKTMRPTTA</sequence>
<dbReference type="Proteomes" id="UP001158986">
    <property type="component" value="Unassembled WGS sequence"/>
</dbReference>
<dbReference type="Gene3D" id="3.40.50.150">
    <property type="entry name" value="Vaccinia Virus protein VP39"/>
    <property type="match status" value="1"/>
</dbReference>
<evidence type="ECO:0000313" key="1">
    <source>
        <dbReference type="EMBL" id="CAH0481710.1"/>
    </source>
</evidence>
<dbReference type="PANTHER" id="PTHR35866">
    <property type="entry name" value="PUTATIVE-RELATED"/>
    <property type="match status" value="1"/>
</dbReference>
<proteinExistence type="predicted"/>
<dbReference type="Proteomes" id="UP001160483">
    <property type="component" value="Unassembled WGS sequence"/>
</dbReference>
<reference evidence="1 3" key="1">
    <citation type="submission" date="2021-11" db="EMBL/GenBank/DDBJ databases">
        <authorList>
            <person name="Islam A."/>
            <person name="Islam S."/>
            <person name="Flora M.S."/>
            <person name="Rahman M."/>
            <person name="Ziaur R.M."/>
            <person name="Epstein J.H."/>
            <person name="Hassan M."/>
            <person name="Klassen M."/>
            <person name="Woodard K."/>
            <person name="Webb A."/>
            <person name="Webby R.J."/>
            <person name="El Zowalaty M.E."/>
        </authorList>
    </citation>
    <scope>NUCLEOTIDE SEQUENCE</scope>
    <source>
        <strain evidence="2">Pbs1</strain>
        <strain evidence="1">Pbs3</strain>
    </source>
</reference>
<protein>
    <recommendedName>
        <fullName evidence="5">Methyltransferase domain-containing protein</fullName>
    </recommendedName>
</protein>
<dbReference type="EMBL" id="CAKKTJ010000330">
    <property type="protein sequence ID" value="CAH0481710.1"/>
    <property type="molecule type" value="Genomic_DNA"/>
</dbReference>
<dbReference type="Pfam" id="PF03692">
    <property type="entry name" value="CxxCxxCC"/>
    <property type="match status" value="1"/>
</dbReference>
<dbReference type="AlphaFoldDB" id="A0AAU9LAD3"/>
<gene>
    <name evidence="2" type="ORF">PBS001_LOCUS3693</name>
    <name evidence="1" type="ORF">PBS003_LOCUS8315</name>
</gene>
<dbReference type="InterPro" id="IPR029063">
    <property type="entry name" value="SAM-dependent_MTases_sf"/>
</dbReference>
<evidence type="ECO:0000313" key="2">
    <source>
        <dbReference type="EMBL" id="CAH0517062.1"/>
    </source>
</evidence>
<keyword evidence="3" id="KW-1185">Reference proteome</keyword>
<accession>A0AAU9LAD3</accession>
<dbReference type="SUPFAM" id="SSF53335">
    <property type="entry name" value="S-adenosyl-L-methionine-dependent methyltransferases"/>
    <property type="match status" value="1"/>
</dbReference>
<evidence type="ECO:0000313" key="4">
    <source>
        <dbReference type="Proteomes" id="UP001160483"/>
    </source>
</evidence>
<dbReference type="PANTHER" id="PTHR35866:SF1">
    <property type="entry name" value="YKGJ FAMILY CYSTEINE CLUSTER PROTEIN"/>
    <property type="match status" value="1"/>
</dbReference>
<dbReference type="EMBL" id="CAKLCB010000221">
    <property type="protein sequence ID" value="CAH0517062.1"/>
    <property type="molecule type" value="Genomic_DNA"/>
</dbReference>
<name>A0AAU9LAD3_9STRA</name>
<evidence type="ECO:0000313" key="3">
    <source>
        <dbReference type="Proteomes" id="UP001158986"/>
    </source>
</evidence>